<dbReference type="Ensembl" id="ENSDCDT00010005711.1">
    <property type="protein sequence ID" value="ENSDCDP00010005518.1"/>
    <property type="gene ID" value="ENSDCDG00010002416.1"/>
</dbReference>
<evidence type="ECO:0000256" key="1">
    <source>
        <dbReference type="ARBA" id="ARBA00023054"/>
    </source>
</evidence>
<comment type="function">
    <text evidence="2">Adapter protein involved in neuronal nitric-oxide (NO) synthesis regulation via its association with nNOS/NOS1. The complex formed with NOS1 and synapsins is necessary for specific NO and synapsin functions at a presynaptic level. Mediates an indirect interaction between NOS1 and RASD1 leading to enhance the ability of NOS1 to activate RASD1. Competes with DLG4 for interaction with NOS1, possibly affecting NOS1 activity by regulating the interaction between NOS1 and DLG4. In kidney podocytes, plays a role in podosomes and filopodia formation through CDC42 activation.</text>
</comment>
<evidence type="ECO:0000313" key="9">
    <source>
        <dbReference type="Proteomes" id="UP000694580"/>
    </source>
</evidence>
<gene>
    <name evidence="8" type="primary">nos1apb</name>
</gene>
<dbReference type="GeneTree" id="ENSGT00510000046975"/>
<dbReference type="SUPFAM" id="SSF50729">
    <property type="entry name" value="PH domain-like"/>
    <property type="match status" value="1"/>
</dbReference>
<dbReference type="InterPro" id="IPR011993">
    <property type="entry name" value="PH-like_dom_sf"/>
</dbReference>
<evidence type="ECO:0000256" key="4">
    <source>
        <dbReference type="ARBA" id="ARBA00075003"/>
    </source>
</evidence>
<evidence type="ECO:0000259" key="7">
    <source>
        <dbReference type="PROSITE" id="PS01179"/>
    </source>
</evidence>
<dbReference type="Proteomes" id="UP000694580">
    <property type="component" value="Chromosome 4"/>
</dbReference>
<dbReference type="AlphaFoldDB" id="A0AAY4A8Q5"/>
<dbReference type="PANTHER" id="PTHR11232:SF76">
    <property type="entry name" value="CARBOXYL-TERMINAL PDZ LIGAND OF NEURONAL NITRIC OXIDE SYNTHASE PROTEIN"/>
    <property type="match status" value="1"/>
</dbReference>
<sequence>MSEKSKYNLVDDVVHDPRLPGQQDEAFEHGISFFKYIGSLDVVRPSNRMDILAAMRRIRYEFKVKNIKKTKVNIIVSVDGVKVVLRRKKKVKVRLLFTLTQDPIYRIFYVSHDSQDMKIFSYIAREGQSNVFRCYVFKSKKKTQAMQIVRTVGQAFEVCHKLSLEKTDELLGDPPFIVPVKHLQAVLRYSICTDISAQQHSQATDGMALPVDQHVQLLQKQLQQQEQKTQAATAQVALLQQQLSVEVTARSEAQARVQKLLLQNSELLQHLSLLVKHMQDLELRVSAHSSMGSQDSLLEIALRPNMPCGAYSTRTQDRQLETKSCMSQLDRDSEDRFLRGLEIPGFRESGIASEYESNTDESDERDNIMSKCKLIFVSLDGHLLNKNFSAILLK</sequence>
<dbReference type="Pfam" id="PF00640">
    <property type="entry name" value="PID"/>
    <property type="match status" value="1"/>
</dbReference>
<reference evidence="8" key="2">
    <citation type="submission" date="2025-08" db="UniProtKB">
        <authorList>
            <consortium name="Ensembl"/>
        </authorList>
    </citation>
    <scope>IDENTIFICATION</scope>
</reference>
<name>A0AAY4A8Q5_9TELE</name>
<dbReference type="InterPro" id="IPR006020">
    <property type="entry name" value="PTB/PI_dom"/>
</dbReference>
<evidence type="ECO:0000256" key="3">
    <source>
        <dbReference type="ARBA" id="ARBA00067706"/>
    </source>
</evidence>
<proteinExistence type="predicted"/>
<keyword evidence="1 6" id="KW-0175">Coiled coil</keyword>
<protein>
    <recommendedName>
        <fullName evidence="3">Carboxyl-terminal PDZ ligand of neuronal nitric oxide synthase protein</fullName>
    </recommendedName>
    <alternativeName>
        <fullName evidence="5">C-terminal PDZ ligand of neuronal nitric oxide synthase protein</fullName>
    </alternativeName>
    <alternativeName>
        <fullName evidence="4">Nitric oxide synthase 1 adaptor protein</fullName>
    </alternativeName>
</protein>
<evidence type="ECO:0000256" key="5">
    <source>
        <dbReference type="ARBA" id="ARBA00075107"/>
    </source>
</evidence>
<reference evidence="8" key="3">
    <citation type="submission" date="2025-09" db="UniProtKB">
        <authorList>
            <consortium name="Ensembl"/>
        </authorList>
    </citation>
    <scope>IDENTIFICATION</scope>
</reference>
<organism evidence="8 9">
    <name type="scientific">Denticeps clupeoides</name>
    <name type="common">denticle herring</name>
    <dbReference type="NCBI Taxonomy" id="299321"/>
    <lineage>
        <taxon>Eukaryota</taxon>
        <taxon>Metazoa</taxon>
        <taxon>Chordata</taxon>
        <taxon>Craniata</taxon>
        <taxon>Vertebrata</taxon>
        <taxon>Euteleostomi</taxon>
        <taxon>Actinopterygii</taxon>
        <taxon>Neopterygii</taxon>
        <taxon>Teleostei</taxon>
        <taxon>Clupei</taxon>
        <taxon>Clupeiformes</taxon>
        <taxon>Denticipitoidei</taxon>
        <taxon>Denticipitidae</taxon>
        <taxon>Denticeps</taxon>
    </lineage>
</organism>
<dbReference type="SMART" id="SM00462">
    <property type="entry name" value="PTB"/>
    <property type="match status" value="1"/>
</dbReference>
<evidence type="ECO:0000256" key="6">
    <source>
        <dbReference type="SAM" id="Coils"/>
    </source>
</evidence>
<accession>A0AAY4A8Q5</accession>
<dbReference type="FunFam" id="2.30.29.30:FF:000124">
    <property type="entry name" value="carboxyl-terminal PDZ ligand of neuronal nitric oxide synthase protein-like"/>
    <property type="match status" value="1"/>
</dbReference>
<keyword evidence="9" id="KW-1185">Reference proteome</keyword>
<dbReference type="GO" id="GO:0050998">
    <property type="term" value="F:nitric-oxide synthase binding"/>
    <property type="evidence" value="ECO:0007669"/>
    <property type="project" value="TreeGrafter"/>
</dbReference>
<feature type="coiled-coil region" evidence="6">
    <location>
        <begin position="215"/>
        <end position="242"/>
    </location>
</feature>
<dbReference type="InterPro" id="IPR051133">
    <property type="entry name" value="Adapter_Engulfment-Domain"/>
</dbReference>
<reference evidence="8 9" key="1">
    <citation type="submission" date="2020-06" db="EMBL/GenBank/DDBJ databases">
        <authorList>
            <consortium name="Wellcome Sanger Institute Data Sharing"/>
        </authorList>
    </citation>
    <scope>NUCLEOTIDE SEQUENCE [LARGE SCALE GENOMIC DNA]</scope>
</reference>
<feature type="domain" description="PID" evidence="7">
    <location>
        <begin position="35"/>
        <end position="169"/>
    </location>
</feature>
<dbReference type="PANTHER" id="PTHR11232">
    <property type="entry name" value="PHOSPHOTYROSINE INTERACTION DOMAIN-CONTAINING FAMILY MEMBER"/>
    <property type="match status" value="1"/>
</dbReference>
<evidence type="ECO:0000256" key="2">
    <source>
        <dbReference type="ARBA" id="ARBA00054402"/>
    </source>
</evidence>
<dbReference type="PROSITE" id="PS01179">
    <property type="entry name" value="PID"/>
    <property type="match status" value="1"/>
</dbReference>
<dbReference type="Gene3D" id="2.30.29.30">
    <property type="entry name" value="Pleckstrin-homology domain (PH domain)/Phosphotyrosine-binding domain (PTB)"/>
    <property type="match status" value="1"/>
</dbReference>
<evidence type="ECO:0000313" key="8">
    <source>
        <dbReference type="Ensembl" id="ENSDCDP00010005518.1"/>
    </source>
</evidence>